<sequence>MQQYEFELQKAADRLINEIMQVKVGETVTITADTCSNTQVVNATAASVYAAGGKPLVIWMSTPGGVGKAADEYLPVETLGAALAKTDVWIEYNQQWLLYSTPFEIAFNTNENLRYICLVEMNPDLMIRNIGNVDMVLLSEFMHKFADMNKAAKKMRVTTPTGTDLEFETNTRHLVSCDAGDAGKPGIFMMPGQINVVPKFDTVQGTLVFDGSLVPPCGVLEQPLKLTIEHSKIVKVEGGRQAEEFETWLKSFDDPNMFKLAHIAYGLNPGAKLTGDIVEDERVWGATEWGIGYVSPIDAPPVGQDAKSHCDGICLNSSIWLDGVKVLEDGKFIDKELKEFEDKIFNR</sequence>
<dbReference type="PANTHER" id="PTHR34448">
    <property type="entry name" value="AMINOPEPTIDASE"/>
    <property type="match status" value="1"/>
</dbReference>
<dbReference type="GO" id="GO:0004177">
    <property type="term" value="F:aminopeptidase activity"/>
    <property type="evidence" value="ECO:0007669"/>
    <property type="project" value="UniProtKB-KW"/>
</dbReference>
<dbReference type="InterPro" id="IPR058739">
    <property type="entry name" value="NicX"/>
</dbReference>
<protein>
    <submittedName>
        <fullName evidence="2">Leucyl aminopeptidase (Aminopeptidase T)</fullName>
    </submittedName>
</protein>
<keyword evidence="1" id="KW-0479">Metal-binding</keyword>
<dbReference type="SUPFAM" id="SSF144052">
    <property type="entry name" value="Thermophilic metalloprotease-like"/>
    <property type="match status" value="1"/>
</dbReference>
<evidence type="ECO:0000313" key="2">
    <source>
        <dbReference type="EMBL" id="SHJ24421.1"/>
    </source>
</evidence>
<keyword evidence="2" id="KW-0031">Aminopeptidase</keyword>
<organism evidence="2 3">
    <name type="scientific">Dethiosulfatibacter aminovorans DSM 17477</name>
    <dbReference type="NCBI Taxonomy" id="1121476"/>
    <lineage>
        <taxon>Bacteria</taxon>
        <taxon>Bacillati</taxon>
        <taxon>Bacillota</taxon>
        <taxon>Tissierellia</taxon>
        <taxon>Dethiosulfatibacter</taxon>
    </lineage>
</organism>
<dbReference type="AlphaFoldDB" id="A0A1M6HQF2"/>
<name>A0A1M6HQF2_9FIRM</name>
<dbReference type="Proteomes" id="UP000184052">
    <property type="component" value="Unassembled WGS sequence"/>
</dbReference>
<dbReference type="Pfam" id="PF26233">
    <property type="entry name" value="NicX"/>
    <property type="match status" value="1"/>
</dbReference>
<proteinExistence type="predicted"/>
<dbReference type="GO" id="GO:0046872">
    <property type="term" value="F:metal ion binding"/>
    <property type="evidence" value="ECO:0007669"/>
    <property type="project" value="UniProtKB-KW"/>
</dbReference>
<accession>A0A1M6HQF2</accession>
<dbReference type="STRING" id="1121476.SAMN02745751_02065"/>
<reference evidence="2 3" key="1">
    <citation type="submission" date="2016-11" db="EMBL/GenBank/DDBJ databases">
        <authorList>
            <person name="Jaros S."/>
            <person name="Januszkiewicz K."/>
            <person name="Wedrychowicz H."/>
        </authorList>
    </citation>
    <scope>NUCLEOTIDE SEQUENCE [LARGE SCALE GENOMIC DNA]</scope>
    <source>
        <strain evidence="2 3">DSM 17477</strain>
    </source>
</reference>
<dbReference type="PANTHER" id="PTHR34448:SF1">
    <property type="entry name" value="BLL6088 PROTEIN"/>
    <property type="match status" value="1"/>
</dbReference>
<keyword evidence="3" id="KW-1185">Reference proteome</keyword>
<keyword evidence="2" id="KW-0378">Hydrolase</keyword>
<gene>
    <name evidence="2" type="ORF">SAMN02745751_02065</name>
</gene>
<keyword evidence="2" id="KW-0645">Protease</keyword>
<dbReference type="OrthoDB" id="9803993at2"/>
<dbReference type="EMBL" id="FQZL01000014">
    <property type="protein sequence ID" value="SHJ24421.1"/>
    <property type="molecule type" value="Genomic_DNA"/>
</dbReference>
<dbReference type="RefSeq" id="WP_073049505.1">
    <property type="nucleotide sequence ID" value="NZ_FQZL01000014.1"/>
</dbReference>
<evidence type="ECO:0000256" key="1">
    <source>
        <dbReference type="ARBA" id="ARBA00022723"/>
    </source>
</evidence>
<evidence type="ECO:0000313" key="3">
    <source>
        <dbReference type="Proteomes" id="UP000184052"/>
    </source>
</evidence>
<dbReference type="InterPro" id="IPR052170">
    <property type="entry name" value="M29_Exopeptidase"/>
</dbReference>